<gene>
    <name evidence="2" type="ORF">Syun_000983</name>
</gene>
<evidence type="ECO:0000313" key="3">
    <source>
        <dbReference type="Proteomes" id="UP001420932"/>
    </source>
</evidence>
<organism evidence="2 3">
    <name type="scientific">Stephania yunnanensis</name>
    <dbReference type="NCBI Taxonomy" id="152371"/>
    <lineage>
        <taxon>Eukaryota</taxon>
        <taxon>Viridiplantae</taxon>
        <taxon>Streptophyta</taxon>
        <taxon>Embryophyta</taxon>
        <taxon>Tracheophyta</taxon>
        <taxon>Spermatophyta</taxon>
        <taxon>Magnoliopsida</taxon>
        <taxon>Ranunculales</taxon>
        <taxon>Menispermaceae</taxon>
        <taxon>Menispermoideae</taxon>
        <taxon>Cissampelideae</taxon>
        <taxon>Stephania</taxon>
    </lineage>
</organism>
<evidence type="ECO:0000313" key="2">
    <source>
        <dbReference type="EMBL" id="KAK9168843.1"/>
    </source>
</evidence>
<feature type="region of interest" description="Disordered" evidence="1">
    <location>
        <begin position="60"/>
        <end position="91"/>
    </location>
</feature>
<comment type="caution">
    <text evidence="2">The sequence shown here is derived from an EMBL/GenBank/DDBJ whole genome shotgun (WGS) entry which is preliminary data.</text>
</comment>
<proteinExistence type="predicted"/>
<accession>A0AAP0LE24</accession>
<name>A0AAP0LE24_9MAGN</name>
<keyword evidence="3" id="KW-1185">Reference proteome</keyword>
<dbReference type="EMBL" id="JBBNAF010000001">
    <property type="protein sequence ID" value="KAK9168843.1"/>
    <property type="molecule type" value="Genomic_DNA"/>
</dbReference>
<reference evidence="2 3" key="1">
    <citation type="submission" date="2024-01" db="EMBL/GenBank/DDBJ databases">
        <title>Genome assemblies of Stephania.</title>
        <authorList>
            <person name="Yang L."/>
        </authorList>
    </citation>
    <scope>NUCLEOTIDE SEQUENCE [LARGE SCALE GENOMIC DNA]</scope>
    <source>
        <strain evidence="2">YNDBR</strain>
        <tissue evidence="2">Leaf</tissue>
    </source>
</reference>
<dbReference type="AlphaFoldDB" id="A0AAP0LE24"/>
<evidence type="ECO:0000256" key="1">
    <source>
        <dbReference type="SAM" id="MobiDB-lite"/>
    </source>
</evidence>
<sequence length="91" mass="9681">MRRYGLMESERRGDVAGGDMGLVEATVAIEDLDEGVVDAVFEANEEVKVVEANIGVDDDDWEAEAGKGNSYVDDGGGLADSAFAQHNDHHA</sequence>
<dbReference type="Proteomes" id="UP001420932">
    <property type="component" value="Unassembled WGS sequence"/>
</dbReference>
<protein>
    <submittedName>
        <fullName evidence="2">Uncharacterized protein</fullName>
    </submittedName>
</protein>